<dbReference type="Proteomes" id="UP000037510">
    <property type="component" value="Unassembled WGS sequence"/>
</dbReference>
<dbReference type="STRING" id="104452.A0A0L7LP84"/>
<dbReference type="SUPFAM" id="SSF47240">
    <property type="entry name" value="Ferritin-like"/>
    <property type="match status" value="1"/>
</dbReference>
<dbReference type="InterPro" id="IPR012347">
    <property type="entry name" value="Ferritin-like"/>
</dbReference>
<comment type="caution">
    <text evidence="2">The sequence shown here is derived from an EMBL/GenBank/DDBJ whole genome shotgun (WGS) entry which is preliminary data.</text>
</comment>
<proteinExistence type="predicted"/>
<evidence type="ECO:0000313" key="3">
    <source>
        <dbReference type="Proteomes" id="UP000037510"/>
    </source>
</evidence>
<feature type="domain" description="Ferritin-like diiron" evidence="1">
    <location>
        <begin position="1"/>
        <end position="57"/>
    </location>
</feature>
<dbReference type="InterPro" id="IPR009078">
    <property type="entry name" value="Ferritin-like_SF"/>
</dbReference>
<dbReference type="EMBL" id="JTDY01000470">
    <property type="protein sequence ID" value="KOB77031.1"/>
    <property type="molecule type" value="Genomic_DNA"/>
</dbReference>
<dbReference type="Gene3D" id="1.20.1260.10">
    <property type="match status" value="1"/>
</dbReference>
<accession>A0A0L7LP84</accession>
<sequence length="77" mass="8722">MESDVTKSIRSVIASCEGDSEFNDYHLVDYLTGEFLEEQYKGQRVLAGQASSLKKMLDRHASLGEFIYDKKLLGMDI</sequence>
<evidence type="ECO:0000313" key="2">
    <source>
        <dbReference type="EMBL" id="KOB77031.1"/>
    </source>
</evidence>
<protein>
    <submittedName>
        <fullName evidence="2">Ferritin</fullName>
    </submittedName>
</protein>
<dbReference type="InterPro" id="IPR009040">
    <property type="entry name" value="Ferritin-like_diiron"/>
</dbReference>
<reference evidence="2 3" key="1">
    <citation type="journal article" date="2015" name="Genome Biol. Evol.">
        <title>The genome of winter moth (Operophtera brumata) provides a genomic perspective on sexual dimorphism and phenology.</title>
        <authorList>
            <person name="Derks M.F."/>
            <person name="Smit S."/>
            <person name="Salis L."/>
            <person name="Schijlen E."/>
            <person name="Bossers A."/>
            <person name="Mateman C."/>
            <person name="Pijl A.S."/>
            <person name="de Ridder D."/>
            <person name="Groenen M.A."/>
            <person name="Visser M.E."/>
            <person name="Megens H.J."/>
        </authorList>
    </citation>
    <scope>NUCLEOTIDE SEQUENCE [LARGE SCALE GENOMIC DNA]</scope>
    <source>
        <strain evidence="2">WM2013NL</strain>
        <tissue evidence="2">Head and thorax</tissue>
    </source>
</reference>
<dbReference type="AlphaFoldDB" id="A0A0L7LP84"/>
<dbReference type="PROSITE" id="PS50905">
    <property type="entry name" value="FERRITIN_LIKE"/>
    <property type="match status" value="1"/>
</dbReference>
<organism evidence="2 3">
    <name type="scientific">Operophtera brumata</name>
    <name type="common">Winter moth</name>
    <name type="synonym">Phalaena brumata</name>
    <dbReference type="NCBI Taxonomy" id="104452"/>
    <lineage>
        <taxon>Eukaryota</taxon>
        <taxon>Metazoa</taxon>
        <taxon>Ecdysozoa</taxon>
        <taxon>Arthropoda</taxon>
        <taxon>Hexapoda</taxon>
        <taxon>Insecta</taxon>
        <taxon>Pterygota</taxon>
        <taxon>Neoptera</taxon>
        <taxon>Endopterygota</taxon>
        <taxon>Lepidoptera</taxon>
        <taxon>Glossata</taxon>
        <taxon>Ditrysia</taxon>
        <taxon>Geometroidea</taxon>
        <taxon>Geometridae</taxon>
        <taxon>Larentiinae</taxon>
        <taxon>Operophtera</taxon>
    </lineage>
</organism>
<keyword evidence="3" id="KW-1185">Reference proteome</keyword>
<name>A0A0L7LP84_OPEBR</name>
<evidence type="ECO:0000259" key="1">
    <source>
        <dbReference type="PROSITE" id="PS50905"/>
    </source>
</evidence>
<gene>
    <name evidence="2" type="ORF">OBRU01_01161</name>
</gene>